<dbReference type="GO" id="GO:0003684">
    <property type="term" value="F:damaged DNA binding"/>
    <property type="evidence" value="ECO:0007669"/>
    <property type="project" value="InterPro"/>
</dbReference>
<dbReference type="RefSeq" id="WP_104425339.1">
    <property type="nucleotide sequence ID" value="NZ_PTIY01000025.1"/>
</dbReference>
<dbReference type="GO" id="GO:0006284">
    <property type="term" value="P:base-excision repair"/>
    <property type="evidence" value="ECO:0007669"/>
    <property type="project" value="InterPro"/>
</dbReference>
<dbReference type="SMART" id="SM01232">
    <property type="entry name" value="H2TH"/>
    <property type="match status" value="1"/>
</dbReference>
<sequence length="271" mass="30123">MPELPEVETTCRGIAPHIEGQIIKQVIVRQPKLRWPVPETLNRDLTGLCIQSVSRRAKYLLFSTASGTVLLHLGMSGNLRIMSLDQAAGKHDHVDFVFTDGTVLRLNDPRRFGAVLWTTKPAAEHQLLKDLGPEPLLSDFNGELLYSLSKNRKTAVKSFIMDSHIVVGVGNIYANEALFMAGILPTRQAGKVSLARYQKLAECIRVVLQQAILQGGTTLRDFVNETGKPGYFQQRLRVYGRAGLPCVSCNQPLTEIRIANRSTVFCPNCQR</sequence>
<dbReference type="InterPro" id="IPR000214">
    <property type="entry name" value="Znf_DNA_glyclase/AP_lyase"/>
</dbReference>
<proteinExistence type="inferred from homology"/>
<feature type="binding site" evidence="15">
    <location>
        <position position="110"/>
    </location>
    <ligand>
        <name>DNA</name>
        <dbReference type="ChEBI" id="CHEBI:16991"/>
    </ligand>
</feature>
<keyword evidence="4 15" id="KW-0479">Metal-binding</keyword>
<comment type="caution">
    <text evidence="18">The sequence shown here is derived from an EMBL/GenBank/DDBJ whole genome shotgun (WGS) entry which is preliminary data.</text>
</comment>
<accession>A0A2S6GHE6</accession>
<dbReference type="CDD" id="cd08966">
    <property type="entry name" value="EcFpg-like_N"/>
    <property type="match status" value="1"/>
</dbReference>
<dbReference type="InterPro" id="IPR015886">
    <property type="entry name" value="H2TH_FPG"/>
</dbReference>
<evidence type="ECO:0000256" key="8">
    <source>
        <dbReference type="ARBA" id="ARBA00022833"/>
    </source>
</evidence>
<evidence type="ECO:0000259" key="17">
    <source>
        <dbReference type="PROSITE" id="PS51068"/>
    </source>
</evidence>
<feature type="binding site" evidence="15">
    <location>
        <position position="152"/>
    </location>
    <ligand>
        <name>DNA</name>
        <dbReference type="ChEBI" id="CHEBI:16991"/>
    </ligand>
</feature>
<dbReference type="Pfam" id="PF06831">
    <property type="entry name" value="H2TH"/>
    <property type="match status" value="1"/>
</dbReference>
<keyword evidence="10 15" id="KW-0234">DNA repair</keyword>
<keyword evidence="12 15" id="KW-0511">Multifunctional enzyme</keyword>
<evidence type="ECO:0000256" key="10">
    <source>
        <dbReference type="ARBA" id="ARBA00023204"/>
    </source>
</evidence>
<keyword evidence="6 15" id="KW-0863">Zinc-finger</keyword>
<dbReference type="OrthoDB" id="9800855at2"/>
<keyword evidence="5 15" id="KW-0227">DNA damage</keyword>
<dbReference type="SMART" id="SM00898">
    <property type="entry name" value="Fapy_DNA_glyco"/>
    <property type="match status" value="1"/>
</dbReference>
<comment type="function">
    <text evidence="15">Involved in base excision repair of DNA damaged by oxidation or by mutagenic agents. Acts as DNA glycosylase that recognizes and removes damaged bases. Has a preference for oxidized purines, such as 7,8-dihydro-8-oxoguanine (8-oxoG). Has AP (apurinic/apyrimidinic) lyase activity and introduces nicks in the DNA strand. Cleaves the DNA backbone by beta-delta elimination to generate a single-strand break at the site of the removed base with both 3'- and 5'-phosphates.</text>
</comment>
<evidence type="ECO:0000313" key="18">
    <source>
        <dbReference type="EMBL" id="PPK64591.1"/>
    </source>
</evidence>
<dbReference type="InterPro" id="IPR035937">
    <property type="entry name" value="FPG_N"/>
</dbReference>
<evidence type="ECO:0000313" key="19">
    <source>
        <dbReference type="Proteomes" id="UP000238071"/>
    </source>
</evidence>
<evidence type="ECO:0000256" key="14">
    <source>
        <dbReference type="ARBA" id="ARBA00044632"/>
    </source>
</evidence>
<dbReference type="SUPFAM" id="SSF57716">
    <property type="entry name" value="Glucocorticoid receptor-like (DNA-binding domain)"/>
    <property type="match status" value="1"/>
</dbReference>
<name>A0A2S6GHE6_9GAMM</name>
<feature type="active site" description="Proton donor" evidence="15">
    <location>
        <position position="3"/>
    </location>
</feature>
<evidence type="ECO:0000256" key="5">
    <source>
        <dbReference type="ARBA" id="ARBA00022763"/>
    </source>
</evidence>
<dbReference type="InterPro" id="IPR020629">
    <property type="entry name" value="FPG_Glyclase"/>
</dbReference>
<feature type="active site" description="Proton donor; for beta-elimination activity" evidence="15">
    <location>
        <position position="58"/>
    </location>
</feature>
<dbReference type="PANTHER" id="PTHR22993:SF9">
    <property type="entry name" value="FORMAMIDOPYRIMIDINE-DNA GLYCOSYLASE"/>
    <property type="match status" value="1"/>
</dbReference>
<reference evidence="18 19" key="1">
    <citation type="submission" date="2018-02" db="EMBL/GenBank/DDBJ databases">
        <title>Subsurface microbial communities from deep shales in Ohio and West Virginia, USA.</title>
        <authorList>
            <person name="Wrighton K."/>
        </authorList>
    </citation>
    <scope>NUCLEOTIDE SEQUENCE [LARGE SCALE GENOMIC DNA]</scope>
    <source>
        <strain evidence="18 19">OWC-G53F</strain>
    </source>
</reference>
<keyword evidence="7 15" id="KW-0378">Hydrolase</keyword>
<evidence type="ECO:0000256" key="15">
    <source>
        <dbReference type="HAMAP-Rule" id="MF_00103"/>
    </source>
</evidence>
<dbReference type="AlphaFoldDB" id="A0A2S6GHE6"/>
<dbReference type="PROSITE" id="PS51066">
    <property type="entry name" value="ZF_FPG_2"/>
    <property type="match status" value="1"/>
</dbReference>
<dbReference type="FunFam" id="1.10.8.50:FF:000003">
    <property type="entry name" value="Formamidopyrimidine-DNA glycosylase"/>
    <property type="match status" value="1"/>
</dbReference>
<dbReference type="SUPFAM" id="SSF46946">
    <property type="entry name" value="S13-like H2TH domain"/>
    <property type="match status" value="1"/>
</dbReference>
<dbReference type="EC" id="3.2.2.23" evidence="15"/>
<keyword evidence="11 15" id="KW-0456">Lyase</keyword>
<dbReference type="PANTHER" id="PTHR22993">
    <property type="entry name" value="FORMAMIDOPYRIMIDINE-DNA GLYCOSYLASE"/>
    <property type="match status" value="1"/>
</dbReference>
<comment type="subunit">
    <text evidence="3 15">Monomer.</text>
</comment>
<feature type="binding site" evidence="15">
    <location>
        <position position="91"/>
    </location>
    <ligand>
        <name>DNA</name>
        <dbReference type="ChEBI" id="CHEBI:16991"/>
    </ligand>
</feature>
<dbReference type="GO" id="GO:0008270">
    <property type="term" value="F:zinc ion binding"/>
    <property type="evidence" value="ECO:0007669"/>
    <property type="project" value="UniProtKB-UniRule"/>
</dbReference>
<dbReference type="InterPro" id="IPR010979">
    <property type="entry name" value="Ribosomal_uS13-like_H2TH"/>
</dbReference>
<dbReference type="NCBIfam" id="TIGR00577">
    <property type="entry name" value="fpg"/>
    <property type="match status" value="1"/>
</dbReference>
<dbReference type="PROSITE" id="PS01242">
    <property type="entry name" value="ZF_FPG_1"/>
    <property type="match status" value="1"/>
</dbReference>
<feature type="active site" description="Schiff-base intermediate with DNA" evidence="15">
    <location>
        <position position="2"/>
    </location>
</feature>
<feature type="domain" description="FPG-type" evidence="16">
    <location>
        <begin position="237"/>
        <end position="271"/>
    </location>
</feature>
<dbReference type="NCBIfam" id="NF002211">
    <property type="entry name" value="PRK01103.1"/>
    <property type="match status" value="1"/>
</dbReference>
<comment type="similarity">
    <text evidence="2 15">Belongs to the FPG family.</text>
</comment>
<dbReference type="FunFam" id="3.20.190.10:FF:000001">
    <property type="entry name" value="Formamidopyrimidine-DNA glycosylase"/>
    <property type="match status" value="1"/>
</dbReference>
<evidence type="ECO:0000256" key="6">
    <source>
        <dbReference type="ARBA" id="ARBA00022771"/>
    </source>
</evidence>
<keyword evidence="8 15" id="KW-0862">Zinc</keyword>
<dbReference type="Pfam" id="PF01149">
    <property type="entry name" value="Fapy_DNA_glyco"/>
    <property type="match status" value="1"/>
</dbReference>
<dbReference type="PROSITE" id="PS51068">
    <property type="entry name" value="FPG_CAT"/>
    <property type="match status" value="1"/>
</dbReference>
<dbReference type="GO" id="GO:0140078">
    <property type="term" value="F:class I DNA-(apurinic or apyrimidinic site) endonuclease activity"/>
    <property type="evidence" value="ECO:0007669"/>
    <property type="project" value="UniProtKB-EC"/>
</dbReference>
<evidence type="ECO:0000256" key="12">
    <source>
        <dbReference type="ARBA" id="ARBA00023268"/>
    </source>
</evidence>
<dbReference type="Gene3D" id="3.20.190.10">
    <property type="entry name" value="MutM-like, N-terminal"/>
    <property type="match status" value="1"/>
</dbReference>
<evidence type="ECO:0000256" key="1">
    <source>
        <dbReference type="ARBA" id="ARBA00001668"/>
    </source>
</evidence>
<dbReference type="GO" id="GO:0034039">
    <property type="term" value="F:8-oxo-7,8-dihydroguanine DNA N-glycosylase activity"/>
    <property type="evidence" value="ECO:0007669"/>
    <property type="project" value="TreeGrafter"/>
</dbReference>
<evidence type="ECO:0000256" key="9">
    <source>
        <dbReference type="ARBA" id="ARBA00023125"/>
    </source>
</evidence>
<feature type="active site" description="Proton donor; for delta-elimination activity" evidence="15">
    <location>
        <position position="261"/>
    </location>
</feature>
<dbReference type="Proteomes" id="UP000238071">
    <property type="component" value="Unassembled WGS sequence"/>
</dbReference>
<keyword evidence="13 15" id="KW-0326">Glycosidase</keyword>
<evidence type="ECO:0000259" key="16">
    <source>
        <dbReference type="PROSITE" id="PS51066"/>
    </source>
</evidence>
<dbReference type="SUPFAM" id="SSF81624">
    <property type="entry name" value="N-terminal domain of MutM-like DNA repair proteins"/>
    <property type="match status" value="1"/>
</dbReference>
<dbReference type="InterPro" id="IPR012319">
    <property type="entry name" value="FPG_cat"/>
</dbReference>
<keyword evidence="9 15" id="KW-0238">DNA-binding</keyword>
<comment type="cofactor">
    <cofactor evidence="15">
        <name>Zn(2+)</name>
        <dbReference type="ChEBI" id="CHEBI:29105"/>
    </cofactor>
    <text evidence="15">Binds 1 zinc ion per subunit.</text>
</comment>
<evidence type="ECO:0000256" key="4">
    <source>
        <dbReference type="ARBA" id="ARBA00022723"/>
    </source>
</evidence>
<gene>
    <name evidence="15" type="primary">mutM</name>
    <name evidence="15" type="synonym">fpg</name>
    <name evidence="18" type="ORF">B0F88_12510</name>
</gene>
<evidence type="ECO:0000256" key="7">
    <source>
        <dbReference type="ARBA" id="ARBA00022801"/>
    </source>
</evidence>
<evidence type="ECO:0000256" key="11">
    <source>
        <dbReference type="ARBA" id="ARBA00023239"/>
    </source>
</evidence>
<dbReference type="Pfam" id="PF06827">
    <property type="entry name" value="zf-FPG_IleRS"/>
    <property type="match status" value="1"/>
</dbReference>
<dbReference type="InterPro" id="IPR015887">
    <property type="entry name" value="DNA_glyclase_Znf_dom_DNA_BS"/>
</dbReference>
<dbReference type="HAMAP" id="MF_00103">
    <property type="entry name" value="Fapy_DNA_glycosyl"/>
    <property type="match status" value="1"/>
</dbReference>
<evidence type="ECO:0000256" key="3">
    <source>
        <dbReference type="ARBA" id="ARBA00011245"/>
    </source>
</evidence>
<dbReference type="InterPro" id="IPR010663">
    <property type="entry name" value="Znf_FPG/IleRS"/>
</dbReference>
<dbReference type="EMBL" id="PTIY01000025">
    <property type="protein sequence ID" value="PPK64591.1"/>
    <property type="molecule type" value="Genomic_DNA"/>
</dbReference>
<comment type="catalytic activity">
    <reaction evidence="1 15">
        <text>Hydrolysis of DNA containing ring-opened 7-methylguanine residues, releasing 2,6-diamino-4-hydroxy-5-(N-methyl)formamidopyrimidine.</text>
        <dbReference type="EC" id="3.2.2.23"/>
    </reaction>
</comment>
<evidence type="ECO:0000256" key="2">
    <source>
        <dbReference type="ARBA" id="ARBA00009409"/>
    </source>
</evidence>
<feature type="domain" description="Formamidopyrimidine-DNA glycosylase catalytic" evidence="17">
    <location>
        <begin position="2"/>
        <end position="113"/>
    </location>
</feature>
<protein>
    <recommendedName>
        <fullName evidence="15">Formamidopyrimidine-DNA glycosylase</fullName>
        <shortName evidence="15">Fapy-DNA glycosylase</shortName>
        <ecNumber evidence="15">3.2.2.23</ecNumber>
    </recommendedName>
    <alternativeName>
        <fullName evidence="15">DNA-(apurinic or apyrimidinic site) lyase MutM</fullName>
        <shortName evidence="15">AP lyase MutM</shortName>
        <ecNumber evidence="15">4.2.99.18</ecNumber>
    </alternativeName>
</protein>
<dbReference type="EC" id="4.2.99.18" evidence="15"/>
<organism evidence="18 19">
    <name type="scientific">Methylobacter tundripaludum</name>
    <dbReference type="NCBI Taxonomy" id="173365"/>
    <lineage>
        <taxon>Bacteria</taxon>
        <taxon>Pseudomonadati</taxon>
        <taxon>Pseudomonadota</taxon>
        <taxon>Gammaproteobacteria</taxon>
        <taxon>Methylococcales</taxon>
        <taxon>Methylococcaceae</taxon>
        <taxon>Methylobacter</taxon>
    </lineage>
</organism>
<dbReference type="Gene3D" id="1.10.8.50">
    <property type="match status" value="1"/>
</dbReference>
<keyword evidence="19" id="KW-1185">Reference proteome</keyword>
<comment type="catalytic activity">
    <reaction evidence="14 15">
        <text>2'-deoxyribonucleotide-(2'-deoxyribose 5'-phosphate)-2'-deoxyribonucleotide-DNA = a 3'-end 2'-deoxyribonucleotide-(2,3-dehydro-2,3-deoxyribose 5'-phosphate)-DNA + a 5'-end 5'-phospho-2'-deoxyribonucleoside-DNA + H(+)</text>
        <dbReference type="Rhea" id="RHEA:66592"/>
        <dbReference type="Rhea" id="RHEA-COMP:13180"/>
        <dbReference type="Rhea" id="RHEA-COMP:16897"/>
        <dbReference type="Rhea" id="RHEA-COMP:17067"/>
        <dbReference type="ChEBI" id="CHEBI:15378"/>
        <dbReference type="ChEBI" id="CHEBI:136412"/>
        <dbReference type="ChEBI" id="CHEBI:157695"/>
        <dbReference type="ChEBI" id="CHEBI:167181"/>
        <dbReference type="EC" id="4.2.99.18"/>
    </reaction>
</comment>
<evidence type="ECO:0000256" key="13">
    <source>
        <dbReference type="ARBA" id="ARBA00023295"/>
    </source>
</evidence>